<evidence type="ECO:0000259" key="1">
    <source>
        <dbReference type="Pfam" id="PF14244"/>
    </source>
</evidence>
<evidence type="ECO:0000313" key="2">
    <source>
        <dbReference type="Proteomes" id="UP000189701"/>
    </source>
</evidence>
<proteinExistence type="predicted"/>
<reference evidence="3" key="2">
    <citation type="submission" date="2025-08" db="UniProtKB">
        <authorList>
            <consortium name="RefSeq"/>
        </authorList>
    </citation>
    <scope>IDENTIFICATION</scope>
    <source>
        <tissue evidence="3">Leaf</tissue>
    </source>
</reference>
<dbReference type="KEGG" id="nsy:104234694"/>
<evidence type="ECO:0000313" key="3">
    <source>
        <dbReference type="RefSeq" id="XP_009786603.1"/>
    </source>
</evidence>
<sequence length="134" mass="15234">MEAQASPSSNNSNNNGFVDFSLPASHPFYLHPSNNPGTRLVHISFNGSDFVIWRKSMFISLSKKNKLGLIIDRVSPPSPSSPYYPYWERYNDMVIAWITNSLSRDIATSLLSFNTAREIWIDINERFGQSDDSK</sequence>
<gene>
    <name evidence="3" type="primary">LOC104234694</name>
</gene>
<reference evidence="2" key="1">
    <citation type="journal article" date="2013" name="Genome Biol.">
        <title>Reference genomes and transcriptomes of Nicotiana sylvestris and Nicotiana tomentosiformis.</title>
        <authorList>
            <person name="Sierro N."/>
            <person name="Battey J.N."/>
            <person name="Ouadi S."/>
            <person name="Bovet L."/>
            <person name="Goepfert S."/>
            <person name="Bakaher N."/>
            <person name="Peitsch M.C."/>
            <person name="Ivanov N.V."/>
        </authorList>
    </citation>
    <scope>NUCLEOTIDE SEQUENCE [LARGE SCALE GENOMIC DNA]</scope>
</reference>
<feature type="domain" description="Retrotransposon Copia-like N-terminal" evidence="1">
    <location>
        <begin position="31"/>
        <end position="70"/>
    </location>
</feature>
<dbReference type="Pfam" id="PF14244">
    <property type="entry name" value="Retrotran_gag_3"/>
    <property type="match status" value="1"/>
</dbReference>
<dbReference type="PANTHER" id="PTHR37610">
    <property type="entry name" value="CCHC-TYPE DOMAIN-CONTAINING PROTEIN"/>
    <property type="match status" value="1"/>
</dbReference>
<organism evidence="2 3">
    <name type="scientific">Nicotiana sylvestris</name>
    <name type="common">Wood tobacco</name>
    <name type="synonym">South American tobacco</name>
    <dbReference type="NCBI Taxonomy" id="4096"/>
    <lineage>
        <taxon>Eukaryota</taxon>
        <taxon>Viridiplantae</taxon>
        <taxon>Streptophyta</taxon>
        <taxon>Embryophyta</taxon>
        <taxon>Tracheophyta</taxon>
        <taxon>Spermatophyta</taxon>
        <taxon>Magnoliopsida</taxon>
        <taxon>eudicotyledons</taxon>
        <taxon>Gunneridae</taxon>
        <taxon>Pentapetalae</taxon>
        <taxon>asterids</taxon>
        <taxon>lamiids</taxon>
        <taxon>Solanales</taxon>
        <taxon>Solanaceae</taxon>
        <taxon>Nicotianoideae</taxon>
        <taxon>Nicotianeae</taxon>
        <taxon>Nicotiana</taxon>
    </lineage>
</organism>
<dbReference type="InterPro" id="IPR029472">
    <property type="entry name" value="Copia-like_N"/>
</dbReference>
<dbReference type="Proteomes" id="UP000189701">
    <property type="component" value="Unplaced"/>
</dbReference>
<dbReference type="eggNOG" id="KOG0017">
    <property type="taxonomic scope" value="Eukaryota"/>
</dbReference>
<accession>A0A1U7X6W9</accession>
<dbReference type="RefSeq" id="XP_009786603.1">
    <property type="nucleotide sequence ID" value="XM_009788301.1"/>
</dbReference>
<dbReference type="PANTHER" id="PTHR37610:SF58">
    <property type="entry name" value="PEPTIDASE C1A PAPAIN C-TERMINAL DOMAIN-CONTAINING PROTEIN"/>
    <property type="match status" value="1"/>
</dbReference>
<dbReference type="GeneID" id="104234694"/>
<keyword evidence="2" id="KW-1185">Reference proteome</keyword>
<name>A0A1U7X6W9_NICSY</name>
<dbReference type="AlphaFoldDB" id="A0A1U7X6W9"/>
<protein>
    <submittedName>
        <fullName evidence="3">Uncharacterized protein LOC104234694</fullName>
    </submittedName>
</protein>